<organism evidence="3 4">
    <name type="scientific">Capsaspora owczarzaki (strain ATCC 30864)</name>
    <dbReference type="NCBI Taxonomy" id="595528"/>
    <lineage>
        <taxon>Eukaryota</taxon>
        <taxon>Filasterea</taxon>
        <taxon>Capsaspora</taxon>
    </lineage>
</organism>
<sequence length="239" mass="27008">MTIEFYELVAQDGRAFSPLCWPARLALAHKDIHPNVIACRFSEVDAKIAFTGQNVLPVLVDGADTVLDAWTIAEHLDTKYPNSGLGLLFPTSEAKETARRFNQHIQANNSCILHVIASDIARLQSDEDRAVFIQKRARHWNNLSVEEFTSQHRSNPASRPAINAFLQPFRDQLGSKKFMLGDAPTYADYLVASQFIWACTVSPYILIGEDDVLFQWRERVFDLFGDLVRNNPAYPLIPC</sequence>
<feature type="domain" description="GST N-terminal" evidence="1">
    <location>
        <begin position="15"/>
        <end position="83"/>
    </location>
</feature>
<dbReference type="Gene3D" id="1.20.1050.10">
    <property type="match status" value="1"/>
</dbReference>
<dbReference type="Proteomes" id="UP000008743">
    <property type="component" value="Unassembled WGS sequence"/>
</dbReference>
<dbReference type="PhylomeDB" id="A0A0D2WY09"/>
<dbReference type="AlphaFoldDB" id="A0A0D2WY09"/>
<name>A0A0D2WY09_CAPO3</name>
<dbReference type="EMBL" id="KE346375">
    <property type="protein sequence ID" value="KJE97733.1"/>
    <property type="molecule type" value="Genomic_DNA"/>
</dbReference>
<keyword evidence="4" id="KW-1185">Reference proteome</keyword>
<dbReference type="Pfam" id="PF22041">
    <property type="entry name" value="GST_C_7"/>
    <property type="match status" value="1"/>
</dbReference>
<protein>
    <submittedName>
        <fullName evidence="3">Uncharacterized protein</fullName>
    </submittedName>
</protein>
<feature type="domain" description="Glutathione S-transferase UstS-like C-terminal" evidence="2">
    <location>
        <begin position="101"/>
        <end position="202"/>
    </location>
</feature>
<dbReference type="SUPFAM" id="SSF47616">
    <property type="entry name" value="GST C-terminal domain-like"/>
    <property type="match status" value="1"/>
</dbReference>
<dbReference type="InterPro" id="IPR036282">
    <property type="entry name" value="Glutathione-S-Trfase_C_sf"/>
</dbReference>
<reference evidence="4" key="1">
    <citation type="submission" date="2011-02" db="EMBL/GenBank/DDBJ databases">
        <title>The Genome Sequence of Capsaspora owczarzaki ATCC 30864.</title>
        <authorList>
            <person name="Russ C."/>
            <person name="Cuomo C."/>
            <person name="Burger G."/>
            <person name="Gray M.W."/>
            <person name="Holland P.W.H."/>
            <person name="King N."/>
            <person name="Lang F.B.F."/>
            <person name="Roger A.J."/>
            <person name="Ruiz-Trillo I."/>
            <person name="Young S.K."/>
            <person name="Zeng Q."/>
            <person name="Gargeya S."/>
            <person name="Alvarado L."/>
            <person name="Berlin A."/>
            <person name="Chapman S.B."/>
            <person name="Chen Z."/>
            <person name="Freedman E."/>
            <person name="Gellesch M."/>
            <person name="Goldberg J."/>
            <person name="Griggs A."/>
            <person name="Gujja S."/>
            <person name="Heilman E."/>
            <person name="Heiman D."/>
            <person name="Howarth C."/>
            <person name="Mehta T."/>
            <person name="Neiman D."/>
            <person name="Pearson M."/>
            <person name="Roberts A."/>
            <person name="Saif S."/>
            <person name="Shea T."/>
            <person name="Shenoy N."/>
            <person name="Sisk P."/>
            <person name="Stolte C."/>
            <person name="Sykes S."/>
            <person name="White J."/>
            <person name="Yandava C."/>
            <person name="Haas B."/>
            <person name="Nusbaum C."/>
            <person name="Birren B."/>
        </authorList>
    </citation>
    <scope>NUCLEOTIDE SEQUENCE</scope>
    <source>
        <strain evidence="4">ATCC 30864</strain>
    </source>
</reference>
<accession>A0A0D2WY09</accession>
<evidence type="ECO:0000259" key="1">
    <source>
        <dbReference type="Pfam" id="PF13417"/>
    </source>
</evidence>
<dbReference type="InterPro" id="IPR054416">
    <property type="entry name" value="GST_UstS-like_C"/>
</dbReference>
<evidence type="ECO:0000313" key="3">
    <source>
        <dbReference type="EMBL" id="KJE97733.1"/>
    </source>
</evidence>
<evidence type="ECO:0000313" key="4">
    <source>
        <dbReference type="Proteomes" id="UP000008743"/>
    </source>
</evidence>
<dbReference type="InParanoid" id="A0A0D2WY09"/>
<gene>
    <name evidence="3" type="ORF">CAOG_007837</name>
</gene>
<proteinExistence type="predicted"/>
<dbReference type="SUPFAM" id="SSF52833">
    <property type="entry name" value="Thioredoxin-like"/>
    <property type="match status" value="1"/>
</dbReference>
<dbReference type="OrthoDB" id="4951845at2759"/>
<dbReference type="STRING" id="595528.A0A0D2WY09"/>
<dbReference type="InterPro" id="IPR036249">
    <property type="entry name" value="Thioredoxin-like_sf"/>
</dbReference>
<dbReference type="Gene3D" id="3.40.30.10">
    <property type="entry name" value="Glutaredoxin"/>
    <property type="match status" value="1"/>
</dbReference>
<evidence type="ECO:0000259" key="2">
    <source>
        <dbReference type="Pfam" id="PF22041"/>
    </source>
</evidence>
<dbReference type="Pfam" id="PF13417">
    <property type="entry name" value="GST_N_3"/>
    <property type="match status" value="1"/>
</dbReference>
<dbReference type="RefSeq" id="XP_004342910.2">
    <property type="nucleotide sequence ID" value="XM_004342861.2"/>
</dbReference>
<dbReference type="InterPro" id="IPR004045">
    <property type="entry name" value="Glutathione_S-Trfase_N"/>
</dbReference>